<evidence type="ECO:0000313" key="8">
    <source>
        <dbReference type="EMBL" id="KAK1922815.1"/>
    </source>
</evidence>
<dbReference type="GO" id="GO:0008270">
    <property type="term" value="F:zinc ion binding"/>
    <property type="evidence" value="ECO:0007669"/>
    <property type="project" value="InterPro"/>
</dbReference>
<keyword evidence="3" id="KW-0805">Transcription regulation</keyword>
<evidence type="ECO:0000256" key="2">
    <source>
        <dbReference type="ARBA" id="ARBA00022723"/>
    </source>
</evidence>
<evidence type="ECO:0000256" key="3">
    <source>
        <dbReference type="ARBA" id="ARBA00023015"/>
    </source>
</evidence>
<keyword evidence="9" id="KW-1185">Reference proteome</keyword>
<dbReference type="InterPro" id="IPR050815">
    <property type="entry name" value="TF_fung"/>
</dbReference>
<evidence type="ECO:0000259" key="7">
    <source>
        <dbReference type="Pfam" id="PF04082"/>
    </source>
</evidence>
<evidence type="ECO:0000256" key="1">
    <source>
        <dbReference type="ARBA" id="ARBA00004123"/>
    </source>
</evidence>
<keyword evidence="2" id="KW-0479">Metal-binding</keyword>
<dbReference type="PANTHER" id="PTHR47338">
    <property type="entry name" value="ZN(II)2CYS6 TRANSCRIPTION FACTOR (EUROFUNG)-RELATED"/>
    <property type="match status" value="1"/>
</dbReference>
<reference evidence="8" key="1">
    <citation type="submission" date="2023-02" db="EMBL/GenBank/DDBJ databases">
        <title>Identification and recombinant expression of a fungal hydrolase from Papiliotrema laurentii that hydrolyzes apple cutin and clears colloidal polyester polyurethane.</title>
        <authorList>
            <consortium name="DOE Joint Genome Institute"/>
            <person name="Roman V.A."/>
            <person name="Bojanowski C."/>
            <person name="Crable B.R."/>
            <person name="Wagner D.N."/>
            <person name="Hung C.S."/>
            <person name="Nadeau L.J."/>
            <person name="Schratz L."/>
            <person name="Haridas S."/>
            <person name="Pangilinan J."/>
            <person name="Lipzen A."/>
            <person name="Na H."/>
            <person name="Yan M."/>
            <person name="Ng V."/>
            <person name="Grigoriev I.V."/>
            <person name="Spatafora J.W."/>
            <person name="Barlow D."/>
            <person name="Biffinger J."/>
            <person name="Kelley-Loughnane N."/>
            <person name="Varaljay V.A."/>
            <person name="Crookes-Goodson W.J."/>
        </authorList>
    </citation>
    <scope>NUCLEOTIDE SEQUENCE</scope>
    <source>
        <strain evidence="8">5307AH</strain>
    </source>
</reference>
<dbReference type="GO" id="GO:0005634">
    <property type="term" value="C:nucleus"/>
    <property type="evidence" value="ECO:0007669"/>
    <property type="project" value="UniProtKB-SubCell"/>
</dbReference>
<comment type="subcellular location">
    <subcellularLocation>
        <location evidence="1">Nucleus</location>
    </subcellularLocation>
</comment>
<evidence type="ECO:0000313" key="9">
    <source>
        <dbReference type="Proteomes" id="UP001182556"/>
    </source>
</evidence>
<proteinExistence type="predicted"/>
<dbReference type="PANTHER" id="PTHR47338:SF7">
    <property type="entry name" value="ZN(II)2CYS6 TRANSCRIPTION FACTOR (EUROFUNG)"/>
    <property type="match status" value="1"/>
</dbReference>
<organism evidence="8 9">
    <name type="scientific">Papiliotrema laurentii</name>
    <name type="common">Cryptococcus laurentii</name>
    <dbReference type="NCBI Taxonomy" id="5418"/>
    <lineage>
        <taxon>Eukaryota</taxon>
        <taxon>Fungi</taxon>
        <taxon>Dikarya</taxon>
        <taxon>Basidiomycota</taxon>
        <taxon>Agaricomycotina</taxon>
        <taxon>Tremellomycetes</taxon>
        <taxon>Tremellales</taxon>
        <taxon>Rhynchogastremaceae</taxon>
        <taxon>Papiliotrema</taxon>
    </lineage>
</organism>
<keyword evidence="4" id="KW-0804">Transcription</keyword>
<keyword evidence="5" id="KW-0539">Nucleus</keyword>
<dbReference type="CDD" id="cd12148">
    <property type="entry name" value="fungal_TF_MHR"/>
    <property type="match status" value="1"/>
</dbReference>
<dbReference type="AlphaFoldDB" id="A0AAD9CYJ5"/>
<dbReference type="GO" id="GO:0000981">
    <property type="term" value="F:DNA-binding transcription factor activity, RNA polymerase II-specific"/>
    <property type="evidence" value="ECO:0007669"/>
    <property type="project" value="InterPro"/>
</dbReference>
<dbReference type="InterPro" id="IPR007219">
    <property type="entry name" value="XnlR_reg_dom"/>
</dbReference>
<evidence type="ECO:0000256" key="4">
    <source>
        <dbReference type="ARBA" id="ARBA00023163"/>
    </source>
</evidence>
<feature type="domain" description="Xylanolytic transcriptional activator regulatory" evidence="7">
    <location>
        <begin position="60"/>
        <end position="158"/>
    </location>
</feature>
<name>A0AAD9CYJ5_PAPLA</name>
<feature type="region of interest" description="Disordered" evidence="6">
    <location>
        <begin position="408"/>
        <end position="431"/>
    </location>
</feature>
<dbReference type="Proteomes" id="UP001182556">
    <property type="component" value="Unassembled WGS sequence"/>
</dbReference>
<evidence type="ECO:0000256" key="5">
    <source>
        <dbReference type="ARBA" id="ARBA00023242"/>
    </source>
</evidence>
<comment type="caution">
    <text evidence="8">The sequence shown here is derived from an EMBL/GenBank/DDBJ whole genome shotgun (WGS) entry which is preliminary data.</text>
</comment>
<dbReference type="EMBL" id="JAODAN010000008">
    <property type="protein sequence ID" value="KAK1922815.1"/>
    <property type="molecule type" value="Genomic_DNA"/>
</dbReference>
<protein>
    <recommendedName>
        <fullName evidence="7">Xylanolytic transcriptional activator regulatory domain-containing protein</fullName>
    </recommendedName>
</protein>
<sequence length="507" mass="57235">MVACTLRYVCLAKQRAHGCSLGGSRLPDALARADVLFQTVLQKVQKQVYEVYGAIELMTVVLLRQFEQMRGHYSSAWMLWGNAVKMMQFLSLHIYDEVYSQPHTIKLNNLLTPEALRRLAWAVFFLDSMGDAGRHGVHTVTEEAYHIQLPCDEEAFARGIEMRTECLKRPEDVSILSPTGQTPTHGPVLGVSAHIIKTAAFRRRICHYKSRIKYMTASADAMLTDLAGMEAELKLLMAELPSDLVYSDDNLYIHPERRTAFILLHALRHNCFIMLAESRLIACSRDPNLHESGYAWMRDRVRHAYPVASIISDALRLGIVCDPFIGALSYTAIEVLLFDPPRLAKHDPTVDPKSYELIRALRKLLEMIRFDWRLFRWHRLEQTTKIPNAAKNPWAAEAILDLDAKPISRAPSRRPSPRPDQVDASAVSSRPEHPVMTLFGGDNVSPVVGLDPAEADLFGNVHSSLHGQNTLSFAEGNWSFEDNFSRFMEQAGYTTVNEGESLPWLPV</sequence>
<dbReference type="GO" id="GO:0003677">
    <property type="term" value="F:DNA binding"/>
    <property type="evidence" value="ECO:0007669"/>
    <property type="project" value="InterPro"/>
</dbReference>
<gene>
    <name evidence="8" type="ORF">DB88DRAFT_371134</name>
</gene>
<dbReference type="Pfam" id="PF04082">
    <property type="entry name" value="Fungal_trans"/>
    <property type="match status" value="1"/>
</dbReference>
<evidence type="ECO:0000256" key="6">
    <source>
        <dbReference type="SAM" id="MobiDB-lite"/>
    </source>
</evidence>
<accession>A0AAD9CYJ5</accession>
<dbReference type="GO" id="GO:0006351">
    <property type="term" value="P:DNA-templated transcription"/>
    <property type="evidence" value="ECO:0007669"/>
    <property type="project" value="InterPro"/>
</dbReference>